<feature type="compositionally biased region" description="Low complexity" evidence="1">
    <location>
        <begin position="182"/>
        <end position="196"/>
    </location>
</feature>
<evidence type="ECO:0000313" key="2">
    <source>
        <dbReference type="EMBL" id="GFH10413.1"/>
    </source>
</evidence>
<reference evidence="2 3" key="1">
    <citation type="submission" date="2020-02" db="EMBL/GenBank/DDBJ databases">
        <title>Draft genome sequence of Haematococcus lacustris strain NIES-144.</title>
        <authorList>
            <person name="Morimoto D."/>
            <person name="Nakagawa S."/>
            <person name="Yoshida T."/>
            <person name="Sawayama S."/>
        </authorList>
    </citation>
    <scope>NUCLEOTIDE SEQUENCE [LARGE SCALE GENOMIC DNA]</scope>
    <source>
        <strain evidence="2 3">NIES-144</strain>
    </source>
</reference>
<evidence type="ECO:0000256" key="1">
    <source>
        <dbReference type="SAM" id="MobiDB-lite"/>
    </source>
</evidence>
<comment type="caution">
    <text evidence="2">The sequence shown here is derived from an EMBL/GenBank/DDBJ whole genome shotgun (WGS) entry which is preliminary data.</text>
</comment>
<dbReference type="AlphaFoldDB" id="A0A699YK12"/>
<name>A0A699YK12_HAELA</name>
<feature type="compositionally biased region" description="Low complexity" evidence="1">
    <location>
        <begin position="228"/>
        <end position="239"/>
    </location>
</feature>
<dbReference type="EMBL" id="BLLF01000313">
    <property type="protein sequence ID" value="GFH10413.1"/>
    <property type="molecule type" value="Genomic_DNA"/>
</dbReference>
<organism evidence="2 3">
    <name type="scientific">Haematococcus lacustris</name>
    <name type="common">Green alga</name>
    <name type="synonym">Haematococcus pluvialis</name>
    <dbReference type="NCBI Taxonomy" id="44745"/>
    <lineage>
        <taxon>Eukaryota</taxon>
        <taxon>Viridiplantae</taxon>
        <taxon>Chlorophyta</taxon>
        <taxon>core chlorophytes</taxon>
        <taxon>Chlorophyceae</taxon>
        <taxon>CS clade</taxon>
        <taxon>Chlamydomonadales</taxon>
        <taxon>Haematococcaceae</taxon>
        <taxon>Haematococcus</taxon>
    </lineage>
</organism>
<feature type="compositionally biased region" description="Pro residues" evidence="1">
    <location>
        <begin position="164"/>
        <end position="174"/>
    </location>
</feature>
<feature type="compositionally biased region" description="Low complexity" evidence="1">
    <location>
        <begin position="204"/>
        <end position="219"/>
    </location>
</feature>
<dbReference type="Proteomes" id="UP000485058">
    <property type="component" value="Unassembled WGS sequence"/>
</dbReference>
<sequence length="239" mass="24775">MDPSPPRQLPVAQPPAPPPAVARSVRKQVSQVPGAWDWDTLAHNFRATWTKQHGGAYTHGDRMEVRRSSSAPYECTAPPVPVLDFGPDSHVDLNSLPLQPTSIFPIPEEESDAFRETVGDSPETGQRRTGGPGTVAPSAPNQTLPGRPGGGMQGPSPGQAAGPLLPPLPKPWPGGPSGSPVGGSASAASARGLPPRSAKDLEQHSAAMQAAAQATQLNARRNDWSNRSSAAPGSAAARQ</sequence>
<protein>
    <submittedName>
        <fullName evidence="2">Uncharacterized protein</fullName>
    </submittedName>
</protein>
<evidence type="ECO:0000313" key="3">
    <source>
        <dbReference type="Proteomes" id="UP000485058"/>
    </source>
</evidence>
<feature type="compositionally biased region" description="Pro residues" evidence="1">
    <location>
        <begin position="1"/>
        <end position="20"/>
    </location>
</feature>
<feature type="compositionally biased region" description="Low complexity" evidence="1">
    <location>
        <begin position="154"/>
        <end position="163"/>
    </location>
</feature>
<gene>
    <name evidence="2" type="ORF">HaLaN_05720</name>
</gene>
<accession>A0A699YK12</accession>
<proteinExistence type="predicted"/>
<keyword evidence="3" id="KW-1185">Reference proteome</keyword>
<feature type="region of interest" description="Disordered" evidence="1">
    <location>
        <begin position="101"/>
        <end position="239"/>
    </location>
</feature>
<feature type="region of interest" description="Disordered" evidence="1">
    <location>
        <begin position="1"/>
        <end position="28"/>
    </location>
</feature>